<gene>
    <name evidence="1" type="ORF">SAMN02745753_03708</name>
</gene>
<reference evidence="2" key="1">
    <citation type="submission" date="2016-11" db="EMBL/GenBank/DDBJ databases">
        <authorList>
            <person name="Varghese N."/>
            <person name="Submissions S."/>
        </authorList>
    </citation>
    <scope>NUCLEOTIDE SEQUENCE [LARGE SCALE GENOMIC DNA]</scope>
    <source>
        <strain evidence="2">DSM 16579</strain>
    </source>
</reference>
<name>A0A1M5IXZ3_9GAMM</name>
<organism evidence="1 2">
    <name type="scientific">Marinomonas polaris DSM 16579</name>
    <dbReference type="NCBI Taxonomy" id="1122206"/>
    <lineage>
        <taxon>Bacteria</taxon>
        <taxon>Pseudomonadati</taxon>
        <taxon>Pseudomonadota</taxon>
        <taxon>Gammaproteobacteria</taxon>
        <taxon>Oceanospirillales</taxon>
        <taxon>Oceanospirillaceae</taxon>
        <taxon>Marinomonas</taxon>
    </lineage>
</organism>
<dbReference type="RefSeq" id="WP_072841150.1">
    <property type="nucleotide sequence ID" value="NZ_FQVF01000020.1"/>
</dbReference>
<sequence length="139" mass="16228">MTDKKTVEAIPNTLGKLSKHEIDELVKCLPPESYSEALLREECLKQHSLRLIDALRRDFMEAKGDARGRKIVIFVTHDCYRAIFHPRNELHSTLNEVDEHATLWGCDLKVFEDAPTRNPKYRHKRGLDYYIHIQCVGRI</sequence>
<proteinExistence type="predicted"/>
<keyword evidence="2" id="KW-1185">Reference proteome</keyword>
<accession>A0A1M5IXZ3</accession>
<protein>
    <submittedName>
        <fullName evidence="1">Uncharacterized protein</fullName>
    </submittedName>
</protein>
<dbReference type="STRING" id="1122206.SAMN02745753_03708"/>
<evidence type="ECO:0000313" key="1">
    <source>
        <dbReference type="EMBL" id="SHG33238.1"/>
    </source>
</evidence>
<dbReference type="Proteomes" id="UP000184517">
    <property type="component" value="Unassembled WGS sequence"/>
</dbReference>
<dbReference type="AlphaFoldDB" id="A0A1M5IXZ3"/>
<evidence type="ECO:0000313" key="2">
    <source>
        <dbReference type="Proteomes" id="UP000184517"/>
    </source>
</evidence>
<dbReference type="EMBL" id="FQVF01000020">
    <property type="protein sequence ID" value="SHG33238.1"/>
    <property type="molecule type" value="Genomic_DNA"/>
</dbReference>